<name>A0ABV4TQS3_9GAMM</name>
<dbReference type="Proteomes" id="UP001575181">
    <property type="component" value="Unassembled WGS sequence"/>
</dbReference>
<dbReference type="PANTHER" id="PTHR30441">
    <property type="entry name" value="DUF748 DOMAIN-CONTAINING PROTEIN"/>
    <property type="match status" value="1"/>
</dbReference>
<protein>
    <submittedName>
        <fullName evidence="2">AsmA family protein</fullName>
    </submittedName>
</protein>
<dbReference type="RefSeq" id="WP_373654356.1">
    <property type="nucleotide sequence ID" value="NZ_JBGUAW010000001.1"/>
</dbReference>
<accession>A0ABV4TQS3</accession>
<proteinExistence type="predicted"/>
<organism evidence="2 3">
    <name type="scientific">Thiohalorhabdus methylotrophus</name>
    <dbReference type="NCBI Taxonomy" id="3242694"/>
    <lineage>
        <taxon>Bacteria</taxon>
        <taxon>Pseudomonadati</taxon>
        <taxon>Pseudomonadota</taxon>
        <taxon>Gammaproteobacteria</taxon>
        <taxon>Thiohalorhabdales</taxon>
        <taxon>Thiohalorhabdaceae</taxon>
        <taxon>Thiohalorhabdus</taxon>
    </lineage>
</organism>
<reference evidence="2 3" key="1">
    <citation type="submission" date="2024-08" db="EMBL/GenBank/DDBJ databases">
        <title>Whole-genome sequencing of halo(alkali)philic microorganisms from hypersaline lakes.</title>
        <authorList>
            <person name="Sorokin D.Y."/>
            <person name="Merkel A.Y."/>
            <person name="Messina E."/>
            <person name="Yakimov M."/>
        </authorList>
    </citation>
    <scope>NUCLEOTIDE SEQUENCE [LARGE SCALE GENOMIC DNA]</scope>
    <source>
        <strain evidence="2 3">Cl-TMA</strain>
    </source>
</reference>
<dbReference type="InterPro" id="IPR052894">
    <property type="entry name" value="AsmA-related"/>
</dbReference>
<comment type="caution">
    <text evidence="2">The sequence shown here is derived from an EMBL/GenBank/DDBJ whole genome shotgun (WGS) entry which is preliminary data.</text>
</comment>
<feature type="domain" description="AsmA" evidence="1">
    <location>
        <begin position="46"/>
        <end position="213"/>
    </location>
</feature>
<gene>
    <name evidence="2" type="ORF">ACERLL_01865</name>
</gene>
<dbReference type="Pfam" id="PF05170">
    <property type="entry name" value="AsmA"/>
    <property type="match status" value="1"/>
</dbReference>
<dbReference type="InterPro" id="IPR007844">
    <property type="entry name" value="AsmA"/>
</dbReference>
<keyword evidence="3" id="KW-1185">Reference proteome</keyword>
<evidence type="ECO:0000313" key="2">
    <source>
        <dbReference type="EMBL" id="MFA9459573.1"/>
    </source>
</evidence>
<dbReference type="PANTHER" id="PTHR30441:SF4">
    <property type="entry name" value="PROTEIN ASMA"/>
    <property type="match status" value="1"/>
</dbReference>
<sequence length="294" mass="32174">MALGGDLRLNRLDLDPYLPSVRGRAAVRDLAKTPLTPVSHARELTVDGRLRVDSLHLRGVRAHHLETRLQVEKGHVRLHPLKAPLFQGAYRGDLRVDASGTVPRLTVDERARGLQVGPLQRDLLGEVMVTGTARMDLALRARGRTLGDVLRSLSGRGAYGLEEGEVMGMGLRQRVLEAVNPFGDGEEGGVRTWIHALHGSLEIREGRAYSNDLEALVDLVHVAGHGYVAPGERRRMDYRLDMALRGEAEGIPDLVDGLVVPVRFHGPLAQPEVELKVGEALKGELDPDLEDSGR</sequence>
<evidence type="ECO:0000313" key="3">
    <source>
        <dbReference type="Proteomes" id="UP001575181"/>
    </source>
</evidence>
<evidence type="ECO:0000259" key="1">
    <source>
        <dbReference type="Pfam" id="PF05170"/>
    </source>
</evidence>
<dbReference type="EMBL" id="JBGUAW010000001">
    <property type="protein sequence ID" value="MFA9459573.1"/>
    <property type="molecule type" value="Genomic_DNA"/>
</dbReference>